<evidence type="ECO:0000313" key="3">
    <source>
        <dbReference type="Proteomes" id="UP000308430"/>
    </source>
</evidence>
<dbReference type="CDD" id="cd00291">
    <property type="entry name" value="SirA_YedF_YeeD"/>
    <property type="match status" value="1"/>
</dbReference>
<gene>
    <name evidence="2" type="ORF">E6C76_05580</name>
</gene>
<organism evidence="2 3">
    <name type="scientific">Pseudothauera nasutitermitis</name>
    <dbReference type="NCBI Taxonomy" id="2565930"/>
    <lineage>
        <taxon>Bacteria</taxon>
        <taxon>Pseudomonadati</taxon>
        <taxon>Pseudomonadota</taxon>
        <taxon>Betaproteobacteria</taxon>
        <taxon>Rhodocyclales</taxon>
        <taxon>Zoogloeaceae</taxon>
        <taxon>Pseudothauera</taxon>
    </lineage>
</organism>
<reference evidence="2 3" key="1">
    <citation type="submission" date="2019-04" db="EMBL/GenBank/DDBJ databases">
        <title>Azoarcus nasutitermitis sp. nov. isolated from termite nest.</title>
        <authorList>
            <person name="Lin S.-Y."/>
            <person name="Hameed A."/>
            <person name="Hsu Y.-H."/>
            <person name="Young C.-C."/>
        </authorList>
    </citation>
    <scope>NUCLEOTIDE SEQUENCE [LARGE SCALE GENOMIC DNA]</scope>
    <source>
        <strain evidence="2 3">CC-YHH838</strain>
    </source>
</reference>
<feature type="domain" description="DUF2249" evidence="1">
    <location>
        <begin position="10"/>
        <end position="73"/>
    </location>
</feature>
<evidence type="ECO:0000259" key="1">
    <source>
        <dbReference type="Pfam" id="PF10006"/>
    </source>
</evidence>
<dbReference type="InterPro" id="IPR018720">
    <property type="entry name" value="DUF2249"/>
</dbReference>
<name>A0A4S4B1B4_9RHOO</name>
<keyword evidence="3" id="KW-1185">Reference proteome</keyword>
<dbReference type="Proteomes" id="UP000308430">
    <property type="component" value="Unassembled WGS sequence"/>
</dbReference>
<dbReference type="OrthoDB" id="151621at2"/>
<comment type="caution">
    <text evidence="2">The sequence shown here is derived from an EMBL/GenBank/DDBJ whole genome shotgun (WGS) entry which is preliminary data.</text>
</comment>
<dbReference type="Pfam" id="PF10006">
    <property type="entry name" value="DUF2249"/>
    <property type="match status" value="1"/>
</dbReference>
<dbReference type="Gene3D" id="3.30.110.40">
    <property type="entry name" value="TusA-like domain"/>
    <property type="match status" value="1"/>
</dbReference>
<dbReference type="SUPFAM" id="SSF64307">
    <property type="entry name" value="SirA-like"/>
    <property type="match status" value="1"/>
</dbReference>
<dbReference type="InterPro" id="IPR036868">
    <property type="entry name" value="TusA-like_sf"/>
</dbReference>
<proteinExistence type="predicted"/>
<evidence type="ECO:0000313" key="2">
    <source>
        <dbReference type="EMBL" id="THF66314.1"/>
    </source>
</evidence>
<accession>A0A4S4B1B4</accession>
<dbReference type="RefSeq" id="WP_136347263.1">
    <property type="nucleotide sequence ID" value="NZ_SSOC01000002.1"/>
</dbReference>
<protein>
    <submittedName>
        <fullName evidence="2">DUF2249 domain-containing protein</fullName>
    </submittedName>
</protein>
<dbReference type="AlphaFoldDB" id="A0A4S4B1B4"/>
<dbReference type="EMBL" id="SSOC01000002">
    <property type="protein sequence ID" value="THF66314.1"/>
    <property type="molecule type" value="Genomic_DNA"/>
</dbReference>
<sequence>MNAPASQRVVDARGLEPPEPFELAMEALADLPNGEVLTLLLDRVPWPLLRILERDGQRHEYRVREDGVVEVLIGGA</sequence>